<dbReference type="Proteomes" id="UP001279734">
    <property type="component" value="Unassembled WGS sequence"/>
</dbReference>
<dbReference type="EMBL" id="BSYO01000022">
    <property type="protein sequence ID" value="GMH21033.1"/>
    <property type="molecule type" value="Genomic_DNA"/>
</dbReference>
<proteinExistence type="predicted"/>
<name>A0AAD3SZU8_NEPGR</name>
<gene>
    <name evidence="1" type="ORF">Nepgr_022875</name>
</gene>
<evidence type="ECO:0000313" key="2">
    <source>
        <dbReference type="Proteomes" id="UP001279734"/>
    </source>
</evidence>
<reference evidence="1" key="1">
    <citation type="submission" date="2023-05" db="EMBL/GenBank/DDBJ databases">
        <title>Nepenthes gracilis genome sequencing.</title>
        <authorList>
            <person name="Fukushima K."/>
        </authorList>
    </citation>
    <scope>NUCLEOTIDE SEQUENCE</scope>
    <source>
        <strain evidence="1">SING2019-196</strain>
    </source>
</reference>
<organism evidence="1 2">
    <name type="scientific">Nepenthes gracilis</name>
    <name type="common">Slender pitcher plant</name>
    <dbReference type="NCBI Taxonomy" id="150966"/>
    <lineage>
        <taxon>Eukaryota</taxon>
        <taxon>Viridiplantae</taxon>
        <taxon>Streptophyta</taxon>
        <taxon>Embryophyta</taxon>
        <taxon>Tracheophyta</taxon>
        <taxon>Spermatophyta</taxon>
        <taxon>Magnoliopsida</taxon>
        <taxon>eudicotyledons</taxon>
        <taxon>Gunneridae</taxon>
        <taxon>Pentapetalae</taxon>
        <taxon>Caryophyllales</taxon>
        <taxon>Nepenthaceae</taxon>
        <taxon>Nepenthes</taxon>
    </lineage>
</organism>
<dbReference type="AlphaFoldDB" id="A0AAD3SZU8"/>
<evidence type="ECO:0000313" key="1">
    <source>
        <dbReference type="EMBL" id="GMH21033.1"/>
    </source>
</evidence>
<protein>
    <submittedName>
        <fullName evidence="1">Uncharacterized protein</fullName>
    </submittedName>
</protein>
<keyword evidence="2" id="KW-1185">Reference proteome</keyword>
<accession>A0AAD3SZU8</accession>
<sequence length="84" mass="8754">MCAAPACPTTFADIAELLCTGSAAKIGLLKQECSGLSWIRIGLYAGLGVERSSASLWAHADAAVGYSNQCCSSNVDVLYLELLI</sequence>
<comment type="caution">
    <text evidence="1">The sequence shown here is derived from an EMBL/GenBank/DDBJ whole genome shotgun (WGS) entry which is preliminary data.</text>
</comment>